<reference evidence="4 5" key="1">
    <citation type="submission" date="2020-07" db="EMBL/GenBank/DDBJ databases">
        <authorList>
            <person name="Li M."/>
        </authorList>
    </citation>
    <scope>NUCLEOTIDE SEQUENCE [LARGE SCALE GENOMIC DNA]</scope>
    <source>
        <strain evidence="4 5">DSM 23284</strain>
    </source>
</reference>
<dbReference type="Gene3D" id="1.10.357.10">
    <property type="entry name" value="Tetracycline Repressor, domain 2"/>
    <property type="match status" value="1"/>
</dbReference>
<accession>A0A838XRU1</accession>
<dbReference type="InterPro" id="IPR009057">
    <property type="entry name" value="Homeodomain-like_sf"/>
</dbReference>
<feature type="domain" description="HTH tetR-type" evidence="3">
    <location>
        <begin position="13"/>
        <end position="73"/>
    </location>
</feature>
<organism evidence="4 5">
    <name type="scientific">Stappia taiwanensis</name>
    <dbReference type="NCBI Taxonomy" id="992267"/>
    <lineage>
        <taxon>Bacteria</taxon>
        <taxon>Pseudomonadati</taxon>
        <taxon>Pseudomonadota</taxon>
        <taxon>Alphaproteobacteria</taxon>
        <taxon>Hyphomicrobiales</taxon>
        <taxon>Stappiaceae</taxon>
        <taxon>Stappia</taxon>
    </lineage>
</organism>
<protein>
    <submittedName>
        <fullName evidence="4">TetR/AcrR family transcriptional regulator</fullName>
    </submittedName>
</protein>
<keyword evidence="1 2" id="KW-0238">DNA-binding</keyword>
<keyword evidence="5" id="KW-1185">Reference proteome</keyword>
<dbReference type="InterPro" id="IPR001647">
    <property type="entry name" value="HTH_TetR"/>
</dbReference>
<evidence type="ECO:0000259" key="3">
    <source>
        <dbReference type="PROSITE" id="PS50977"/>
    </source>
</evidence>
<dbReference type="PANTHER" id="PTHR30055:SF200">
    <property type="entry name" value="HTH-TYPE TRANSCRIPTIONAL REPRESSOR BDCR"/>
    <property type="match status" value="1"/>
</dbReference>
<dbReference type="SUPFAM" id="SSF48498">
    <property type="entry name" value="Tetracyclin repressor-like, C-terminal domain"/>
    <property type="match status" value="1"/>
</dbReference>
<evidence type="ECO:0000256" key="2">
    <source>
        <dbReference type="PROSITE-ProRule" id="PRU00335"/>
    </source>
</evidence>
<dbReference type="EMBL" id="JACEON010000006">
    <property type="protein sequence ID" value="MBA4611781.1"/>
    <property type="molecule type" value="Genomic_DNA"/>
</dbReference>
<dbReference type="PROSITE" id="PS01081">
    <property type="entry name" value="HTH_TETR_1"/>
    <property type="match status" value="1"/>
</dbReference>
<name>A0A838XRU1_9HYPH</name>
<dbReference type="PRINTS" id="PR00455">
    <property type="entry name" value="HTHTETR"/>
</dbReference>
<dbReference type="AlphaFoldDB" id="A0A838XRU1"/>
<evidence type="ECO:0000256" key="1">
    <source>
        <dbReference type="ARBA" id="ARBA00023125"/>
    </source>
</evidence>
<evidence type="ECO:0000313" key="5">
    <source>
        <dbReference type="Proteomes" id="UP000559404"/>
    </source>
</evidence>
<dbReference type="PROSITE" id="PS50977">
    <property type="entry name" value="HTH_TETR_2"/>
    <property type="match status" value="1"/>
</dbReference>
<sequence>MQPNKRPTQANKRPTRDVIVHAAAKLFRGIGIRDVSLDMVAAEAGLTKRTIYYHFRSKDEIIAAYLEARDMPNLETFKQWFDATEGTLADKVEGIFRHLAVAAHHPKWKGCGFLRTTVELVKTPGHPAMEIARAHKKRVEDWLAVELTAGGLAAESETLARQILLLLDGAFSTVLLNRDPSYMETAGLAAANLVRHALASRA</sequence>
<dbReference type="PANTHER" id="PTHR30055">
    <property type="entry name" value="HTH-TYPE TRANSCRIPTIONAL REGULATOR RUTR"/>
    <property type="match status" value="1"/>
</dbReference>
<reference evidence="4 5" key="2">
    <citation type="submission" date="2020-08" db="EMBL/GenBank/DDBJ databases">
        <title>Stappia taiwanensis sp. nov., isolated from a coastal thermal spring.</title>
        <authorList>
            <person name="Kampfer P."/>
        </authorList>
    </citation>
    <scope>NUCLEOTIDE SEQUENCE [LARGE SCALE GENOMIC DNA]</scope>
    <source>
        <strain evidence="4 5">DSM 23284</strain>
    </source>
</reference>
<dbReference type="InterPro" id="IPR023772">
    <property type="entry name" value="DNA-bd_HTH_TetR-type_CS"/>
</dbReference>
<dbReference type="GO" id="GO:0003700">
    <property type="term" value="F:DNA-binding transcription factor activity"/>
    <property type="evidence" value="ECO:0007669"/>
    <property type="project" value="TreeGrafter"/>
</dbReference>
<dbReference type="GO" id="GO:0000976">
    <property type="term" value="F:transcription cis-regulatory region binding"/>
    <property type="evidence" value="ECO:0007669"/>
    <property type="project" value="TreeGrafter"/>
</dbReference>
<proteinExistence type="predicted"/>
<dbReference type="InterPro" id="IPR036271">
    <property type="entry name" value="Tet_transcr_reg_TetR-rel_C_sf"/>
</dbReference>
<dbReference type="InterPro" id="IPR050109">
    <property type="entry name" value="HTH-type_TetR-like_transc_reg"/>
</dbReference>
<dbReference type="SUPFAM" id="SSF46689">
    <property type="entry name" value="Homeodomain-like"/>
    <property type="match status" value="1"/>
</dbReference>
<evidence type="ECO:0000313" key="4">
    <source>
        <dbReference type="EMBL" id="MBA4611781.1"/>
    </source>
</evidence>
<dbReference type="RefSeq" id="WP_181759969.1">
    <property type="nucleotide sequence ID" value="NZ_BMCR01000005.1"/>
</dbReference>
<dbReference type="Pfam" id="PF00440">
    <property type="entry name" value="TetR_N"/>
    <property type="match status" value="1"/>
</dbReference>
<comment type="caution">
    <text evidence="4">The sequence shown here is derived from an EMBL/GenBank/DDBJ whole genome shotgun (WGS) entry which is preliminary data.</text>
</comment>
<dbReference type="Proteomes" id="UP000559404">
    <property type="component" value="Unassembled WGS sequence"/>
</dbReference>
<feature type="DNA-binding region" description="H-T-H motif" evidence="2">
    <location>
        <begin position="36"/>
        <end position="55"/>
    </location>
</feature>
<gene>
    <name evidence="4" type="ORF">H1W37_08980</name>
</gene>